<dbReference type="PANTHER" id="PTHR34590">
    <property type="entry name" value="OS03G0124300 PROTEIN-RELATED"/>
    <property type="match status" value="1"/>
</dbReference>
<organism evidence="10 11">
    <name type="scientific">Cuscuta australis</name>
    <dbReference type="NCBI Taxonomy" id="267555"/>
    <lineage>
        <taxon>Eukaryota</taxon>
        <taxon>Viridiplantae</taxon>
        <taxon>Streptophyta</taxon>
        <taxon>Embryophyta</taxon>
        <taxon>Tracheophyta</taxon>
        <taxon>Spermatophyta</taxon>
        <taxon>Magnoliopsida</taxon>
        <taxon>eudicotyledons</taxon>
        <taxon>Gunneridae</taxon>
        <taxon>Pentapetalae</taxon>
        <taxon>asterids</taxon>
        <taxon>lamiids</taxon>
        <taxon>Solanales</taxon>
        <taxon>Convolvulaceae</taxon>
        <taxon>Cuscuteae</taxon>
        <taxon>Cuscuta</taxon>
        <taxon>Cuscuta subgen. Grammica</taxon>
        <taxon>Cuscuta sect. Cleistogrammica</taxon>
    </lineage>
</organism>
<keyword evidence="8" id="KW-0472">Membrane</keyword>
<dbReference type="EMBL" id="NQVE01000015">
    <property type="protein sequence ID" value="RAL54164.1"/>
    <property type="molecule type" value="Genomic_DNA"/>
</dbReference>
<evidence type="ECO:0000256" key="5">
    <source>
        <dbReference type="ARBA" id="ARBA00022840"/>
    </source>
</evidence>
<dbReference type="GO" id="GO:0016020">
    <property type="term" value="C:membrane"/>
    <property type="evidence" value="ECO:0007669"/>
    <property type="project" value="UniProtKB-SubCell"/>
</dbReference>
<evidence type="ECO:0000313" key="11">
    <source>
        <dbReference type="Proteomes" id="UP000249390"/>
    </source>
</evidence>
<keyword evidence="8" id="KW-1133">Transmembrane helix</keyword>
<proteinExistence type="predicted"/>
<evidence type="ECO:0000256" key="7">
    <source>
        <dbReference type="SAM" id="MobiDB-lite"/>
    </source>
</evidence>
<name>A0A328E834_9ASTE</name>
<evidence type="ECO:0000256" key="1">
    <source>
        <dbReference type="ARBA" id="ARBA00004479"/>
    </source>
</evidence>
<dbReference type="AlphaFoldDB" id="A0A328E834"/>
<comment type="subcellular location">
    <subcellularLocation>
        <location evidence="1">Membrane</location>
        <topology evidence="1">Single-pass type I membrane protein</topology>
    </subcellularLocation>
</comment>
<comment type="caution">
    <text evidence="10">The sequence shown here is derived from an EMBL/GenBank/DDBJ whole genome shotgun (WGS) entry which is preliminary data.</text>
</comment>
<evidence type="ECO:0000256" key="6">
    <source>
        <dbReference type="ARBA" id="ARBA00023180"/>
    </source>
</evidence>
<keyword evidence="3" id="KW-0808">Transferase</keyword>
<evidence type="ECO:0000256" key="8">
    <source>
        <dbReference type="SAM" id="Phobius"/>
    </source>
</evidence>
<keyword evidence="2" id="KW-0418">Kinase</keyword>
<dbReference type="Pfam" id="PF12819">
    <property type="entry name" value="Malectin_like"/>
    <property type="match status" value="1"/>
</dbReference>
<evidence type="ECO:0000256" key="3">
    <source>
        <dbReference type="ARBA" id="ARBA00022679"/>
    </source>
</evidence>
<dbReference type="GO" id="GO:0005524">
    <property type="term" value="F:ATP binding"/>
    <property type="evidence" value="ECO:0007669"/>
    <property type="project" value="UniProtKB-KW"/>
</dbReference>
<feature type="domain" description="Malectin-like" evidence="9">
    <location>
        <begin position="54"/>
        <end position="412"/>
    </location>
</feature>
<keyword evidence="6" id="KW-0325">Glycoprotein</keyword>
<evidence type="ECO:0000313" key="10">
    <source>
        <dbReference type="EMBL" id="RAL54164.1"/>
    </source>
</evidence>
<gene>
    <name evidence="10" type="ORF">DM860_004635</name>
</gene>
<dbReference type="InterPro" id="IPR045272">
    <property type="entry name" value="ANXUR1/2-like"/>
</dbReference>
<dbReference type="Gene3D" id="2.60.120.430">
    <property type="entry name" value="Galactose-binding lectin"/>
    <property type="match status" value="2"/>
</dbReference>
<keyword evidence="4" id="KW-0547">Nucleotide-binding</keyword>
<protein>
    <recommendedName>
        <fullName evidence="9">Malectin-like domain-containing protein</fullName>
    </recommendedName>
</protein>
<feature type="compositionally biased region" description="Low complexity" evidence="7">
    <location>
        <begin position="74"/>
        <end position="88"/>
    </location>
</feature>
<dbReference type="GO" id="GO:0004714">
    <property type="term" value="F:transmembrane receptor protein tyrosine kinase activity"/>
    <property type="evidence" value="ECO:0007669"/>
    <property type="project" value="InterPro"/>
</dbReference>
<keyword evidence="8" id="KW-0812">Transmembrane</keyword>
<reference evidence="10 11" key="1">
    <citation type="submission" date="2018-06" db="EMBL/GenBank/DDBJ databases">
        <title>The Genome of Cuscuta australis (Dodder) Provides Insight into the Evolution of Plant Parasitism.</title>
        <authorList>
            <person name="Liu H."/>
        </authorList>
    </citation>
    <scope>NUCLEOTIDE SEQUENCE [LARGE SCALE GENOMIC DNA]</scope>
    <source>
        <strain evidence="11">cv. Yunnan</strain>
        <tissue evidence="10">Vines</tissue>
    </source>
</reference>
<evidence type="ECO:0000256" key="2">
    <source>
        <dbReference type="ARBA" id="ARBA00022527"/>
    </source>
</evidence>
<accession>A0A328E834</accession>
<keyword evidence="11" id="KW-1185">Reference proteome</keyword>
<feature type="transmembrane region" description="Helical" evidence="8">
    <location>
        <begin position="442"/>
        <end position="461"/>
    </location>
</feature>
<keyword evidence="5" id="KW-0067">ATP-binding</keyword>
<dbReference type="GO" id="GO:0004674">
    <property type="term" value="F:protein serine/threonine kinase activity"/>
    <property type="evidence" value="ECO:0007669"/>
    <property type="project" value="UniProtKB-KW"/>
</dbReference>
<evidence type="ECO:0000259" key="9">
    <source>
        <dbReference type="Pfam" id="PF12819"/>
    </source>
</evidence>
<dbReference type="PANTHER" id="PTHR34590:SF6">
    <property type="entry name" value="RECEPTOR-LIKE KINASE"/>
    <property type="match status" value="1"/>
</dbReference>
<dbReference type="InterPro" id="IPR024788">
    <property type="entry name" value="Malectin-like_Carb-bd_dom"/>
</dbReference>
<feature type="region of interest" description="Disordered" evidence="7">
    <location>
        <begin position="73"/>
        <end position="104"/>
    </location>
</feature>
<keyword evidence="2" id="KW-0723">Serine/threonine-protein kinase</keyword>
<sequence length="497" mass="54206">MELEKLSMDYLAQAPIALAMAKHELPFALAFSSFLLFVTVVSSSSFSPVDHYLINCGSQGSAVDLDHRRFDGDSSSNSPLISPSHSVSLADSDPRPGSSPIYHTGRVFNRPSKYAFSIRDPGAHLVRLHFQVLNTGLNYSNAQFYVLANEYVLLNSSSIEAIWNSAVIRDYAIRVDSDKLVIAFVPSEKSKFAFVNGIEVLSAPKDLIADSAQDLNSHKNERIDGLSKNALETVYRVTMGGPKVTPFNDTLWRTWLPDDEFLVKPGGSSKAYYGGHIQYQAGGASREVGPDNMYNTARIIKSSSDSIPKANISWAFPVEEGYKYLVRTHFCDISSLSSGLLYFNFYVNGFLAYKNMDLTEITNGMLASPFYADFVVDGGEGNSGILTVSVGPSDMSVARAVDAILNGVEIMKMNNSMGSFGGEVCAGYVLRRWGRTRNGDGFALPLLAGAVFLLLIGSVAVKRSFRFGDSFVWSRLPLEVPVGVSKLSSIQVSSNKV</sequence>
<dbReference type="FunFam" id="2.60.120.430:FF:000001">
    <property type="entry name" value="Receptor-like protein kinase FERONIA"/>
    <property type="match status" value="1"/>
</dbReference>
<evidence type="ECO:0000256" key="4">
    <source>
        <dbReference type="ARBA" id="ARBA00022741"/>
    </source>
</evidence>
<dbReference type="Proteomes" id="UP000249390">
    <property type="component" value="Unassembled WGS sequence"/>
</dbReference>